<organism evidence="2">
    <name type="scientific">Spironucleus salmonicida</name>
    <dbReference type="NCBI Taxonomy" id="348837"/>
    <lineage>
        <taxon>Eukaryota</taxon>
        <taxon>Metamonada</taxon>
        <taxon>Diplomonadida</taxon>
        <taxon>Hexamitidae</taxon>
        <taxon>Hexamitinae</taxon>
        <taxon>Spironucleus</taxon>
    </lineage>
</organism>
<dbReference type="Proteomes" id="UP000018208">
    <property type="component" value="Unassembled WGS sequence"/>
</dbReference>
<dbReference type="EMBL" id="AUWU02000003">
    <property type="protein sequence ID" value="KAH0575247.1"/>
    <property type="molecule type" value="Genomic_DNA"/>
</dbReference>
<dbReference type="VEuPathDB" id="GiardiaDB:SS50377_22874"/>
<feature type="region of interest" description="Disordered" evidence="1">
    <location>
        <begin position="79"/>
        <end position="112"/>
    </location>
</feature>
<evidence type="ECO:0000313" key="4">
    <source>
        <dbReference type="Proteomes" id="UP000018208"/>
    </source>
</evidence>
<keyword evidence="4" id="KW-1185">Reference proteome</keyword>
<proteinExistence type="predicted"/>
<dbReference type="AlphaFoldDB" id="V6LYE2"/>
<protein>
    <submittedName>
        <fullName evidence="2">Uncharacterized protein</fullName>
    </submittedName>
</protein>
<name>V6LYE2_9EUKA</name>
<gene>
    <name evidence="2" type="ORF">SS50377_11043</name>
    <name evidence="3" type="ORF">SS50377_22874</name>
</gene>
<accession>V6LYE2</accession>
<evidence type="ECO:0000313" key="3">
    <source>
        <dbReference type="EMBL" id="KAH0575247.1"/>
    </source>
</evidence>
<dbReference type="EMBL" id="KI545978">
    <property type="protein sequence ID" value="EST48726.1"/>
    <property type="molecule type" value="Genomic_DNA"/>
</dbReference>
<reference evidence="3" key="2">
    <citation type="submission" date="2020-12" db="EMBL/GenBank/DDBJ databases">
        <title>New Spironucleus salmonicida genome in near-complete chromosomes.</title>
        <authorList>
            <person name="Xu F."/>
            <person name="Kurt Z."/>
            <person name="Jimenez-Gonzalez A."/>
            <person name="Astvaldsson A."/>
            <person name="Andersson J.O."/>
            <person name="Svard S.G."/>
        </authorList>
    </citation>
    <scope>NUCLEOTIDE SEQUENCE</scope>
    <source>
        <strain evidence="3">ATCC 50377</strain>
    </source>
</reference>
<evidence type="ECO:0000256" key="1">
    <source>
        <dbReference type="SAM" id="MobiDB-lite"/>
    </source>
</evidence>
<sequence>MFNPAEFSQLFSQSMSDSAMKQKLTPDEASRFEKAFEKPEFQEIFAEFAKEMQSETSRKDFEKQLSEAEAMAAAQQVVEEVQNPPKPVKFADKTPKTASGKVALRKTQKGTKAALERAERERTEEQLLLQRARGLESVYESIAQKGPAEDFSKLDHLVAEVEQMKRDFGAGEELESVLSYVQNTDYADYMQDERVNIQEIRGADKVKLEVGIPAEIDPKSVKLEVQERFIKVTVGDRVLQKDIAQAMNAKQVVAKMVKNPKFKDAQVLQIVVPIVKDKNAIFSDFSKQITPERHYESKPVDVVENEIEKLVEKMAEKPVISANAPEIAQAASGWGVQKVERPQKPVQKVDTSLTFEQLLKEKMKTEKQREIASAQNLEEGLEVLPPSGVAFSFRGQVLNFCNPDLADCFE</sequence>
<reference evidence="2 3" key="1">
    <citation type="journal article" date="2014" name="PLoS Genet.">
        <title>The Genome of Spironucleus salmonicida Highlights a Fish Pathogen Adapted to Fluctuating Environments.</title>
        <authorList>
            <person name="Xu F."/>
            <person name="Jerlstrom-Hultqvist J."/>
            <person name="Einarsson E."/>
            <person name="Astvaldsson A."/>
            <person name="Svard S.G."/>
            <person name="Andersson J.O."/>
        </authorList>
    </citation>
    <scope>NUCLEOTIDE SEQUENCE</scope>
    <source>
        <strain evidence="3">ATCC 50377</strain>
    </source>
</reference>
<evidence type="ECO:0000313" key="2">
    <source>
        <dbReference type="EMBL" id="EST48726.1"/>
    </source>
</evidence>